<sequence>MGFSLADSLDRSSISGMVDVRNHVEVHRYKVGWDSDMGGEALLDENIWNGVCIPKSVHQSFKTSDLQKNKDVKSNSNLHDNGSITDTLQIVFADSIEDEAWELLRESIVYYCGNPVGMIDAKDPSSSNVLNYDQVFIRDFIPSGIAFMLKGEYDLSWEKIMDCQSPRQGLMLASFKVRTISLDGDDSAIEDIIDPDFEDAAIGHVAPVDSSKYKSSD</sequence>
<dbReference type="Pfam" id="PF12899">
    <property type="entry name" value="Glyco_hydro_100"/>
    <property type="match status" value="1"/>
</dbReference>
<comment type="catalytic activity">
    <reaction evidence="4">
        <text>Hydrolysis of terminal non-reducing beta-D-fructofuranoside residues in beta-D-fructofuranosides.</text>
        <dbReference type="EC" id="3.2.1.26"/>
    </reaction>
</comment>
<keyword evidence="3 4" id="KW-0326">Glycosidase</keyword>
<reference evidence="6" key="1">
    <citation type="submission" date="2024-07" db="EMBL/GenBank/DDBJ databases">
        <title>Two chromosome-level genome assemblies of Korean endemic species Abeliophyllum distichum and Forsythia ovata (Oleaceae).</title>
        <authorList>
            <person name="Jang H."/>
        </authorList>
    </citation>
    <scope>NUCLEOTIDE SEQUENCE [LARGE SCALE GENOMIC DNA]</scope>
</reference>
<dbReference type="EMBL" id="JBFOLJ010000006">
    <property type="protein sequence ID" value="KAL2529020.1"/>
    <property type="molecule type" value="Genomic_DNA"/>
</dbReference>
<comment type="caution">
    <text evidence="5">The sequence shown here is derived from an EMBL/GenBank/DDBJ whole genome shotgun (WGS) entry which is preliminary data.</text>
</comment>
<proteinExistence type="inferred from homology"/>
<evidence type="ECO:0000256" key="1">
    <source>
        <dbReference type="ARBA" id="ARBA00022801"/>
    </source>
</evidence>
<dbReference type="PANTHER" id="PTHR31916">
    <property type="match status" value="1"/>
</dbReference>
<name>A0ABD1UVD2_9LAMI</name>
<accession>A0ABD1UVD2</accession>
<evidence type="ECO:0000256" key="2">
    <source>
        <dbReference type="ARBA" id="ARBA00023277"/>
    </source>
</evidence>
<dbReference type="EC" id="3.2.1.26" evidence="4"/>
<organism evidence="5 6">
    <name type="scientific">Forsythia ovata</name>
    <dbReference type="NCBI Taxonomy" id="205694"/>
    <lineage>
        <taxon>Eukaryota</taxon>
        <taxon>Viridiplantae</taxon>
        <taxon>Streptophyta</taxon>
        <taxon>Embryophyta</taxon>
        <taxon>Tracheophyta</taxon>
        <taxon>Spermatophyta</taxon>
        <taxon>Magnoliopsida</taxon>
        <taxon>eudicotyledons</taxon>
        <taxon>Gunneridae</taxon>
        <taxon>Pentapetalae</taxon>
        <taxon>asterids</taxon>
        <taxon>lamiids</taxon>
        <taxon>Lamiales</taxon>
        <taxon>Oleaceae</taxon>
        <taxon>Forsythieae</taxon>
        <taxon>Forsythia</taxon>
    </lineage>
</organism>
<evidence type="ECO:0000256" key="4">
    <source>
        <dbReference type="RuleBase" id="RU367047"/>
    </source>
</evidence>
<keyword evidence="6" id="KW-1185">Reference proteome</keyword>
<dbReference type="Proteomes" id="UP001604277">
    <property type="component" value="Unassembled WGS sequence"/>
</dbReference>
<evidence type="ECO:0000256" key="3">
    <source>
        <dbReference type="ARBA" id="ARBA00023295"/>
    </source>
</evidence>
<comment type="function">
    <text evidence="4">Invertase that cleaves sucrose into glucose and fructose.</text>
</comment>
<dbReference type="GO" id="GO:0033926">
    <property type="term" value="F:endo-alpha-N-acetylgalactosaminidase activity"/>
    <property type="evidence" value="ECO:0007669"/>
    <property type="project" value="UniProtKB-UniRule"/>
</dbReference>
<protein>
    <recommendedName>
        <fullName evidence="4">Alkaline/neutral invertase</fullName>
        <ecNumber evidence="4">3.2.1.26</ecNumber>
    </recommendedName>
</protein>
<evidence type="ECO:0000313" key="5">
    <source>
        <dbReference type="EMBL" id="KAL2529020.1"/>
    </source>
</evidence>
<keyword evidence="2 4" id="KW-0119">Carbohydrate metabolism</keyword>
<dbReference type="PANTHER" id="PTHR31916:SF28">
    <property type="entry name" value="NEUTRAL_ALKALINE INVERTASE 3, CHLOROPLASTIC"/>
    <property type="match status" value="1"/>
</dbReference>
<keyword evidence="1 4" id="KW-0378">Hydrolase</keyword>
<dbReference type="GO" id="GO:0004564">
    <property type="term" value="F:beta-fructofuranosidase activity"/>
    <property type="evidence" value="ECO:0007669"/>
    <property type="project" value="UniProtKB-EC"/>
</dbReference>
<dbReference type="AlphaFoldDB" id="A0ABD1UVD2"/>
<evidence type="ECO:0000313" key="6">
    <source>
        <dbReference type="Proteomes" id="UP001604277"/>
    </source>
</evidence>
<gene>
    <name evidence="5" type="ORF">Fot_21621</name>
</gene>
<comment type="similarity">
    <text evidence="4">Belongs to the glycosyl hydrolase 100 family.</text>
</comment>
<dbReference type="InterPro" id="IPR024746">
    <property type="entry name" value="Glyco_hydro_100"/>
</dbReference>